<proteinExistence type="predicted"/>
<feature type="transmembrane region" description="Helical" evidence="1">
    <location>
        <begin position="131"/>
        <end position="150"/>
    </location>
</feature>
<feature type="transmembrane region" description="Helical" evidence="1">
    <location>
        <begin position="80"/>
        <end position="99"/>
    </location>
</feature>
<keyword evidence="1" id="KW-0472">Membrane</keyword>
<dbReference type="AlphaFoldDB" id="A0A917EEX3"/>
<accession>A0A917EEX3</accession>
<evidence type="ECO:0008006" key="4">
    <source>
        <dbReference type="Google" id="ProtNLM"/>
    </source>
</evidence>
<keyword evidence="1" id="KW-1133">Transmembrane helix</keyword>
<feature type="transmembrane region" description="Helical" evidence="1">
    <location>
        <begin position="105"/>
        <end position="124"/>
    </location>
</feature>
<comment type="caution">
    <text evidence="2">The sequence shown here is derived from an EMBL/GenBank/DDBJ whole genome shotgun (WGS) entry which is preliminary data.</text>
</comment>
<feature type="transmembrane region" description="Helical" evidence="1">
    <location>
        <begin position="7"/>
        <end position="29"/>
    </location>
</feature>
<evidence type="ECO:0000313" key="3">
    <source>
        <dbReference type="Proteomes" id="UP000660801"/>
    </source>
</evidence>
<keyword evidence="1" id="KW-0812">Transmembrane</keyword>
<reference evidence="2" key="2">
    <citation type="submission" date="2020-09" db="EMBL/GenBank/DDBJ databases">
        <authorList>
            <person name="Sun Q."/>
            <person name="Zhou Y."/>
        </authorList>
    </citation>
    <scope>NUCLEOTIDE SEQUENCE</scope>
    <source>
        <strain evidence="2">CGMCC 1.15533</strain>
    </source>
</reference>
<feature type="transmembrane region" description="Helical" evidence="1">
    <location>
        <begin position="35"/>
        <end position="59"/>
    </location>
</feature>
<gene>
    <name evidence="2" type="ORF">GCM10011510_11920</name>
</gene>
<keyword evidence="3" id="KW-1185">Reference proteome</keyword>
<name>A0A917EEX3_9STRE</name>
<dbReference type="Proteomes" id="UP000660801">
    <property type="component" value="Unassembled WGS sequence"/>
</dbReference>
<dbReference type="OrthoDB" id="2326080at2"/>
<dbReference type="Pfam" id="PF13787">
    <property type="entry name" value="HXXEE"/>
    <property type="match status" value="1"/>
</dbReference>
<protein>
    <recommendedName>
        <fullName evidence="4">HXXEE domain-containing protein</fullName>
    </recommendedName>
</protein>
<sequence length="210" mass="24232">MKKMINNWYNISIYLAGLTALLAIFLPVTEVQKCLLASICMLFLHFFEEFGYPGGFPLLGVKLLLGNNEMDKTKWDCNNLNSMFGNWTFLILVYVFPLLLPNVRFLTLSAMLFLLMEVIMHSIFNLRLKSIYNAGLITAILGLGPIGLYYFIDVFDSKLYNWYDYALAVLWFIIVFIFCFRSNIYWGLGKKDGYILTDQTAFGVTHLTKN</sequence>
<reference evidence="2" key="1">
    <citation type="journal article" date="2014" name="Int. J. Syst. Evol. Microbiol.">
        <title>Complete genome sequence of Corynebacterium casei LMG S-19264T (=DSM 44701T), isolated from a smear-ripened cheese.</title>
        <authorList>
            <consortium name="US DOE Joint Genome Institute (JGI-PGF)"/>
            <person name="Walter F."/>
            <person name="Albersmeier A."/>
            <person name="Kalinowski J."/>
            <person name="Ruckert C."/>
        </authorList>
    </citation>
    <scope>NUCLEOTIDE SEQUENCE</scope>
    <source>
        <strain evidence="2">CGMCC 1.15533</strain>
    </source>
</reference>
<evidence type="ECO:0000256" key="1">
    <source>
        <dbReference type="SAM" id="Phobius"/>
    </source>
</evidence>
<feature type="transmembrane region" description="Helical" evidence="1">
    <location>
        <begin position="162"/>
        <end position="180"/>
    </location>
</feature>
<dbReference type="RefSeq" id="WP_068990796.1">
    <property type="nucleotide sequence ID" value="NZ_BMJN01000018.1"/>
</dbReference>
<dbReference type="EMBL" id="BMJN01000018">
    <property type="protein sequence ID" value="GGE32230.1"/>
    <property type="molecule type" value="Genomic_DNA"/>
</dbReference>
<dbReference type="InterPro" id="IPR025671">
    <property type="entry name" value="HXXEE"/>
</dbReference>
<evidence type="ECO:0000313" key="2">
    <source>
        <dbReference type="EMBL" id="GGE32230.1"/>
    </source>
</evidence>
<organism evidence="2 3">
    <name type="scientific">Streptococcus himalayensis</name>
    <dbReference type="NCBI Taxonomy" id="1888195"/>
    <lineage>
        <taxon>Bacteria</taxon>
        <taxon>Bacillati</taxon>
        <taxon>Bacillota</taxon>
        <taxon>Bacilli</taxon>
        <taxon>Lactobacillales</taxon>
        <taxon>Streptococcaceae</taxon>
        <taxon>Streptococcus</taxon>
    </lineage>
</organism>